<keyword evidence="1" id="KW-0472">Membrane</keyword>
<organism evidence="2 3">
    <name type="scientific">Microbaculum marinisediminis</name>
    <dbReference type="NCBI Taxonomy" id="2931392"/>
    <lineage>
        <taxon>Bacteria</taxon>
        <taxon>Pseudomonadati</taxon>
        <taxon>Pseudomonadota</taxon>
        <taxon>Alphaproteobacteria</taxon>
        <taxon>Hyphomicrobiales</taxon>
        <taxon>Tepidamorphaceae</taxon>
        <taxon>Microbaculum</taxon>
    </lineage>
</organism>
<evidence type="ECO:0000256" key="1">
    <source>
        <dbReference type="SAM" id="Phobius"/>
    </source>
</evidence>
<evidence type="ECO:0000313" key="3">
    <source>
        <dbReference type="Proteomes" id="UP001320898"/>
    </source>
</evidence>
<dbReference type="Proteomes" id="UP001320898">
    <property type="component" value="Unassembled WGS sequence"/>
</dbReference>
<protein>
    <submittedName>
        <fullName evidence="2">Paraquat-inducible protein A</fullName>
    </submittedName>
</protein>
<gene>
    <name evidence="2" type="ORF">MUB46_12085</name>
</gene>
<name>A0AAW5R1R1_9HYPH</name>
<feature type="transmembrane region" description="Helical" evidence="1">
    <location>
        <begin position="24"/>
        <end position="48"/>
    </location>
</feature>
<dbReference type="AlphaFoldDB" id="A0AAW5R1R1"/>
<proteinExistence type="predicted"/>
<keyword evidence="3" id="KW-1185">Reference proteome</keyword>
<dbReference type="EMBL" id="JALIDZ010000005">
    <property type="protein sequence ID" value="MCT8972598.1"/>
    <property type="molecule type" value="Genomic_DNA"/>
</dbReference>
<dbReference type="Pfam" id="PF04403">
    <property type="entry name" value="PqiA"/>
    <property type="match status" value="1"/>
</dbReference>
<keyword evidence="1" id="KW-0812">Transmembrane</keyword>
<evidence type="ECO:0000313" key="2">
    <source>
        <dbReference type="EMBL" id="MCT8972598.1"/>
    </source>
</evidence>
<dbReference type="InterPro" id="IPR007498">
    <property type="entry name" value="PqiA-like"/>
</dbReference>
<feature type="transmembrane region" description="Helical" evidence="1">
    <location>
        <begin position="143"/>
        <end position="162"/>
    </location>
</feature>
<comment type="caution">
    <text evidence="2">The sequence shown here is derived from an EMBL/GenBank/DDBJ whole genome shotgun (WGS) entry which is preliminary data.</text>
</comment>
<reference evidence="2 3" key="1">
    <citation type="submission" date="2022-04" db="EMBL/GenBank/DDBJ databases">
        <authorList>
            <person name="Ye Y.-Q."/>
            <person name="Du Z.-J."/>
        </authorList>
    </citation>
    <scope>NUCLEOTIDE SEQUENCE [LARGE SCALE GENOMIC DNA]</scope>
    <source>
        <strain evidence="2 3">A6E488</strain>
    </source>
</reference>
<feature type="transmembrane region" description="Helical" evidence="1">
    <location>
        <begin position="68"/>
        <end position="88"/>
    </location>
</feature>
<dbReference type="RefSeq" id="WP_261616179.1">
    <property type="nucleotide sequence ID" value="NZ_JALIDZ010000005.1"/>
</dbReference>
<feature type="transmembrane region" description="Helical" evidence="1">
    <location>
        <begin position="109"/>
        <end position="131"/>
    </location>
</feature>
<accession>A0AAW5R1R1</accession>
<sequence>MAGTLPDETAGDGGNLRRWLPLGVVAAAAVCLVLGLTLPSLQFYRFFFLSEEHSLLGVTVALLDEGEYFLGVVLGAFSVVFPGLKLLVLARIAAGRAFGRNGWAGAARLAGIFGRWSMLDVVLLALVVFAVKRSGLADAAALPGIWFFAASAGLSIVAARLLDVHKVS</sequence>
<keyword evidence="1" id="KW-1133">Transmembrane helix</keyword>